<gene>
    <name evidence="2" type="ORF">PSYICH_LOCUS13893</name>
</gene>
<evidence type="ECO:0000256" key="1">
    <source>
        <dbReference type="SAM" id="MobiDB-lite"/>
    </source>
</evidence>
<proteinExistence type="predicted"/>
<evidence type="ECO:0008006" key="4">
    <source>
        <dbReference type="Google" id="ProtNLM"/>
    </source>
</evidence>
<feature type="compositionally biased region" description="Basic residues" evidence="1">
    <location>
        <begin position="361"/>
        <end position="370"/>
    </location>
</feature>
<evidence type="ECO:0000313" key="3">
    <source>
        <dbReference type="Proteomes" id="UP001153636"/>
    </source>
</evidence>
<feature type="region of interest" description="Disordered" evidence="1">
    <location>
        <begin position="348"/>
        <end position="375"/>
    </location>
</feature>
<dbReference type="AlphaFoldDB" id="A0A9P0GF23"/>
<evidence type="ECO:0000313" key="2">
    <source>
        <dbReference type="EMBL" id="CAH1113465.1"/>
    </source>
</evidence>
<organism evidence="2 3">
    <name type="scientific">Psylliodes chrysocephalus</name>
    <dbReference type="NCBI Taxonomy" id="3402493"/>
    <lineage>
        <taxon>Eukaryota</taxon>
        <taxon>Metazoa</taxon>
        <taxon>Ecdysozoa</taxon>
        <taxon>Arthropoda</taxon>
        <taxon>Hexapoda</taxon>
        <taxon>Insecta</taxon>
        <taxon>Pterygota</taxon>
        <taxon>Neoptera</taxon>
        <taxon>Endopterygota</taxon>
        <taxon>Coleoptera</taxon>
        <taxon>Polyphaga</taxon>
        <taxon>Cucujiformia</taxon>
        <taxon>Chrysomeloidea</taxon>
        <taxon>Chrysomelidae</taxon>
        <taxon>Galerucinae</taxon>
        <taxon>Alticini</taxon>
        <taxon>Psylliodes</taxon>
    </lineage>
</organism>
<dbReference type="Proteomes" id="UP001153636">
    <property type="component" value="Chromosome 7"/>
</dbReference>
<dbReference type="OrthoDB" id="6730714at2759"/>
<reference evidence="2" key="1">
    <citation type="submission" date="2022-01" db="EMBL/GenBank/DDBJ databases">
        <authorList>
            <person name="King R."/>
        </authorList>
    </citation>
    <scope>NUCLEOTIDE SEQUENCE</scope>
</reference>
<sequence length="409" mass="46077">MSDIKTTPDYKSNNSLNVMSSNVSQPNELINTKTNNKTASPSTSYILAVKVVPKITFPKKDQAIVLHTEDSLKLFDYVKAIGDIIGPKHISFASRISSNRICIYLGSTELVDNLVKSYSTIQVQNLILNIRRLISPTKRILISNVSPFIPHEVIENAVKNLGLHLASRVSFLKAGFSDDEYIHIQSFRRHIYVFPTYDNFELQTSILISYDGVDHRIFLSTDKMECFICKQIDHISTTCPNAASINILVNQPSKEVDSLDLNSSPTSNEQIDFSSTQMASISMIPPTNQILIEPCITGFNLTLSSVQYNSNTQAASQKRNHSETLSFCDQLSLPDNICSPTLLPTPELMPPPNYLSDTTRHINRRKKKRKSSEPRLTEVLKKNIKEAYQNLSSPWTILLHFWKTLLEAV</sequence>
<protein>
    <recommendedName>
        <fullName evidence="4">CCHC-type domain-containing protein</fullName>
    </recommendedName>
</protein>
<name>A0A9P0GF23_9CUCU</name>
<keyword evidence="3" id="KW-1185">Reference proteome</keyword>
<dbReference type="EMBL" id="OV651819">
    <property type="protein sequence ID" value="CAH1113465.1"/>
    <property type="molecule type" value="Genomic_DNA"/>
</dbReference>
<accession>A0A9P0GF23</accession>